<reference evidence="3" key="1">
    <citation type="submission" date="2023-07" db="EMBL/GenBank/DDBJ databases">
        <title>Shewanella mangrovi sp. nov., an acetaldehyde- degrading bacterium isolated from mangrove sediment.</title>
        <authorList>
            <person name="Liu Y."/>
        </authorList>
    </citation>
    <scope>NUCLEOTIDE SEQUENCE [LARGE SCALE GENOMIC DNA]</scope>
    <source>
        <strain evidence="3">C32</strain>
    </source>
</reference>
<dbReference type="PANTHER" id="PTHR22916">
    <property type="entry name" value="GLYCOSYLTRANSFERASE"/>
    <property type="match status" value="1"/>
</dbReference>
<name>A0ABT2FJK4_9GAMM</name>
<dbReference type="SUPFAM" id="SSF53448">
    <property type="entry name" value="Nucleotide-diphospho-sugar transferases"/>
    <property type="match status" value="1"/>
</dbReference>
<dbReference type="Gene3D" id="3.90.550.10">
    <property type="entry name" value="Spore Coat Polysaccharide Biosynthesis Protein SpsA, Chain A"/>
    <property type="match status" value="1"/>
</dbReference>
<accession>A0ABT2FJK4</accession>
<dbReference type="RefSeq" id="WP_238895903.1">
    <property type="nucleotide sequence ID" value="NZ_JAKOGG010000004.1"/>
</dbReference>
<dbReference type="Proteomes" id="UP001201549">
    <property type="component" value="Unassembled WGS sequence"/>
</dbReference>
<evidence type="ECO:0000259" key="1">
    <source>
        <dbReference type="Pfam" id="PF00535"/>
    </source>
</evidence>
<keyword evidence="3" id="KW-1185">Reference proteome</keyword>
<dbReference type="InterPro" id="IPR001173">
    <property type="entry name" value="Glyco_trans_2-like"/>
</dbReference>
<evidence type="ECO:0000313" key="3">
    <source>
        <dbReference type="Proteomes" id="UP001201549"/>
    </source>
</evidence>
<gene>
    <name evidence="2" type="ORF">L9G74_08685</name>
</gene>
<comment type="caution">
    <text evidence="2">The sequence shown here is derived from an EMBL/GenBank/DDBJ whole genome shotgun (WGS) entry which is preliminary data.</text>
</comment>
<evidence type="ECO:0000313" key="2">
    <source>
        <dbReference type="EMBL" id="MCS4556512.1"/>
    </source>
</evidence>
<sequence length="339" mass="38927">MTIAIPTYNRLKFLSQTIDALLPQILARPNAEIELLICDNASQDGTCEYLTTLSKAYSFVKVHNEDSNLGIDANIHNCSVFASGEYVFTLSDDDIPENDTISEIIDNIKNIKLAGDKPTFMFLNGYVFSGEYNSSLPKNDRIFLENSKDITFKDRNEFVSHIGVWATFVSSFVYNRECWLRAAEDKRFIGTDIYLAYVLYSMLRYCDKMIIISNPVIAIRAQYTGNYRILKAFCVEWNNLLNNVATTEWGYSKLGNRKIFSKTFFSNLINKVIDIKRSSYMIPRDDRVAVMLSLHNFPVERLVMRTLFFLNYHGVIIFNKIITILGIRTNNFLLGGKND</sequence>
<feature type="domain" description="Glycosyltransferase 2-like" evidence="1">
    <location>
        <begin position="2"/>
        <end position="121"/>
    </location>
</feature>
<dbReference type="Pfam" id="PF00535">
    <property type="entry name" value="Glycos_transf_2"/>
    <property type="match status" value="1"/>
</dbReference>
<dbReference type="InterPro" id="IPR029044">
    <property type="entry name" value="Nucleotide-diphossugar_trans"/>
</dbReference>
<protein>
    <submittedName>
        <fullName evidence="2">Glycosyltransferase family 2 protein</fullName>
    </submittedName>
</protein>
<proteinExistence type="predicted"/>
<dbReference type="CDD" id="cd00761">
    <property type="entry name" value="Glyco_tranf_GTA_type"/>
    <property type="match status" value="1"/>
</dbReference>
<organism evidence="2 3">
    <name type="scientific">Shewanella electrica</name>
    <dbReference type="NCBI Taxonomy" id="515560"/>
    <lineage>
        <taxon>Bacteria</taxon>
        <taxon>Pseudomonadati</taxon>
        <taxon>Pseudomonadota</taxon>
        <taxon>Gammaproteobacteria</taxon>
        <taxon>Alteromonadales</taxon>
        <taxon>Shewanellaceae</taxon>
        <taxon>Shewanella</taxon>
    </lineage>
</organism>
<dbReference type="EMBL" id="JAKOGG010000004">
    <property type="protein sequence ID" value="MCS4556512.1"/>
    <property type="molecule type" value="Genomic_DNA"/>
</dbReference>